<dbReference type="EMBL" id="JW880009">
    <property type="protein sequence ID" value="AFP12526.1"/>
    <property type="molecule type" value="mRNA"/>
</dbReference>
<evidence type="ECO:0000256" key="4">
    <source>
        <dbReference type="ARBA" id="ARBA00023136"/>
    </source>
</evidence>
<dbReference type="RefSeq" id="XP_007901865.1">
    <property type="nucleotide sequence ID" value="XM_007903674.2"/>
</dbReference>
<organism evidence="8">
    <name type="scientific">Callorhinchus milii</name>
    <name type="common">Ghost shark</name>
    <dbReference type="NCBI Taxonomy" id="7868"/>
    <lineage>
        <taxon>Eukaryota</taxon>
        <taxon>Metazoa</taxon>
        <taxon>Chordata</taxon>
        <taxon>Craniata</taxon>
        <taxon>Vertebrata</taxon>
        <taxon>Chondrichthyes</taxon>
        <taxon>Holocephali</taxon>
        <taxon>Chimaeriformes</taxon>
        <taxon>Callorhinchidae</taxon>
        <taxon>Callorhinchus</taxon>
    </lineage>
</organism>
<name>V9LHU3_CALMI</name>
<dbReference type="CTD" id="10158"/>
<evidence type="ECO:0000256" key="1">
    <source>
        <dbReference type="ARBA" id="ARBA00004167"/>
    </source>
</evidence>
<dbReference type="GeneID" id="103185267"/>
<evidence type="ECO:0000256" key="2">
    <source>
        <dbReference type="ARBA" id="ARBA00022692"/>
    </source>
</evidence>
<dbReference type="AlphaFoldDB" id="V9LHU3"/>
<evidence type="ECO:0000256" key="3">
    <source>
        <dbReference type="ARBA" id="ARBA00022989"/>
    </source>
</evidence>
<reference evidence="8" key="1">
    <citation type="journal article" date="2014" name="Nature">
        <title>Elephant shark genome provides unique insights into gnathostome evolution.</title>
        <authorList>
            <consortium name="International Elephant Shark Genome Sequencing Consortium"/>
            <person name="Venkatesh B."/>
            <person name="Lee A.P."/>
            <person name="Ravi V."/>
            <person name="Maurya A.K."/>
            <person name="Lian M.M."/>
            <person name="Swann J.B."/>
            <person name="Ohta Y."/>
            <person name="Flajnik M.F."/>
            <person name="Sutoh Y."/>
            <person name="Kasahara M."/>
            <person name="Hoon S."/>
            <person name="Gangu V."/>
            <person name="Roy S.W."/>
            <person name="Irimia M."/>
            <person name="Korzh V."/>
            <person name="Kondrychyn I."/>
            <person name="Lim Z.W."/>
            <person name="Tay B.H."/>
            <person name="Tohari S."/>
            <person name="Kong K.W."/>
            <person name="Ho S."/>
            <person name="Lorente-Galdos B."/>
            <person name="Quilez J."/>
            <person name="Marques-Bonet T."/>
            <person name="Raney B.J."/>
            <person name="Ingham P.W."/>
            <person name="Tay A."/>
            <person name="Hillier L.W."/>
            <person name="Minx P."/>
            <person name="Boehm T."/>
            <person name="Wilson R.K."/>
            <person name="Brenner S."/>
            <person name="Warren W.C."/>
        </authorList>
    </citation>
    <scope>NUCLEOTIDE SEQUENCE</scope>
    <source>
        <tissue evidence="8">Heart</tissue>
    </source>
</reference>
<protein>
    <submittedName>
        <fullName evidence="8">PDZK1 interacting protein 1, like</fullName>
    </submittedName>
</protein>
<evidence type="ECO:0000256" key="7">
    <source>
        <dbReference type="SAM" id="SignalP"/>
    </source>
</evidence>
<dbReference type="OrthoDB" id="9900654at2759"/>
<evidence type="ECO:0000313" key="8">
    <source>
        <dbReference type="EMBL" id="AFP12526.1"/>
    </source>
</evidence>
<keyword evidence="3 6" id="KW-1133">Transmembrane helix</keyword>
<accession>V9LHU3</accession>
<comment type="subcellular location">
    <subcellularLocation>
        <location evidence="1">Membrane</location>
        <topology evidence="1">Single-pass membrane protein</topology>
    </subcellularLocation>
</comment>
<sequence length="129" mass="14482">MVQQRFLLLCAVLITSVSLVDGQQAGENKQQPRRVLQPWLTGIIAVVVFLFLCFIGFIVNKMWCKNSHESIDLEPPTGQADYANINGTKLTETMSSTDPVRSKEHANAYENKYEISLSEEFPKTTVTAM</sequence>
<dbReference type="Pfam" id="PF15807">
    <property type="entry name" value="MAP17"/>
    <property type="match status" value="1"/>
</dbReference>
<dbReference type="GO" id="GO:0016020">
    <property type="term" value="C:membrane"/>
    <property type="evidence" value="ECO:0007669"/>
    <property type="project" value="UniProtKB-SubCell"/>
</dbReference>
<proteinExistence type="evidence at transcript level"/>
<keyword evidence="4 6" id="KW-0472">Membrane</keyword>
<feature type="transmembrane region" description="Helical" evidence="6">
    <location>
        <begin position="38"/>
        <end position="59"/>
    </location>
</feature>
<keyword evidence="7" id="KW-0732">Signal</keyword>
<evidence type="ECO:0000256" key="5">
    <source>
        <dbReference type="ARBA" id="ARBA00049650"/>
    </source>
</evidence>
<dbReference type="InterPro" id="IPR031627">
    <property type="entry name" value="PDZK1IP1/SMIM24"/>
</dbReference>
<evidence type="ECO:0000256" key="6">
    <source>
        <dbReference type="SAM" id="Phobius"/>
    </source>
</evidence>
<comment type="similarity">
    <text evidence="5">Belongs to the PDZK1-interacting protein 1/SMIM24 family.</text>
</comment>
<dbReference type="PANTHER" id="PTHR15296:SF1">
    <property type="entry name" value="PDZK1 INTERACTING PROTEIN 1"/>
    <property type="match status" value="1"/>
</dbReference>
<dbReference type="PANTHER" id="PTHR15296">
    <property type="entry name" value="MEMBRANE-ASSOCIATED PROTEIN MAP17"/>
    <property type="match status" value="1"/>
</dbReference>
<feature type="chain" id="PRO_5004778628" evidence="7">
    <location>
        <begin position="23"/>
        <end position="129"/>
    </location>
</feature>
<dbReference type="KEGG" id="cmk:103185267"/>
<keyword evidence="2 6" id="KW-0812">Transmembrane</keyword>
<feature type="signal peptide" evidence="7">
    <location>
        <begin position="1"/>
        <end position="22"/>
    </location>
</feature>